<reference evidence="2 3" key="1">
    <citation type="submission" date="2024-05" db="EMBL/GenBank/DDBJ databases">
        <title>A draft genome resource for the thread blight pathogen Marasmius tenuissimus strain MS-2.</title>
        <authorList>
            <person name="Yulfo-Soto G.E."/>
            <person name="Baruah I.K."/>
            <person name="Amoako-Attah I."/>
            <person name="Bukari Y."/>
            <person name="Meinhardt L.W."/>
            <person name="Bailey B.A."/>
            <person name="Cohen S.P."/>
        </authorList>
    </citation>
    <scope>NUCLEOTIDE SEQUENCE [LARGE SCALE GENOMIC DNA]</scope>
    <source>
        <strain evidence="2 3">MS-2</strain>
    </source>
</reference>
<comment type="caution">
    <text evidence="2">The sequence shown here is derived from an EMBL/GenBank/DDBJ whole genome shotgun (WGS) entry which is preliminary data.</text>
</comment>
<protein>
    <submittedName>
        <fullName evidence="2">Uncharacterized protein</fullName>
    </submittedName>
</protein>
<feature type="region of interest" description="Disordered" evidence="1">
    <location>
        <begin position="161"/>
        <end position="181"/>
    </location>
</feature>
<evidence type="ECO:0000313" key="3">
    <source>
        <dbReference type="Proteomes" id="UP001437256"/>
    </source>
</evidence>
<proteinExistence type="predicted"/>
<gene>
    <name evidence="2" type="ORF">AAF712_011430</name>
</gene>
<keyword evidence="3" id="KW-1185">Reference proteome</keyword>
<organism evidence="2 3">
    <name type="scientific">Marasmius tenuissimus</name>
    <dbReference type="NCBI Taxonomy" id="585030"/>
    <lineage>
        <taxon>Eukaryota</taxon>
        <taxon>Fungi</taxon>
        <taxon>Dikarya</taxon>
        <taxon>Basidiomycota</taxon>
        <taxon>Agaricomycotina</taxon>
        <taxon>Agaricomycetes</taxon>
        <taxon>Agaricomycetidae</taxon>
        <taxon>Agaricales</taxon>
        <taxon>Marasmiineae</taxon>
        <taxon>Marasmiaceae</taxon>
        <taxon>Marasmius</taxon>
    </lineage>
</organism>
<sequence>MSDDASNPTLKYGLKGDLDFAGLLDFPLGSHLKNEPFGPLSYKRYIPHRGFDHYPPKFEYGAALAKSELVASIHTKARSGNRPTRSPASNGSAVFRQVDSRLYDILNVKGEDGILLWSADERQKRNFPEALLEYNLEIWVIDPDTPIKQLEEKFGHRAKWLPSSSSDDVPGWRPHYKISGE</sequence>
<dbReference type="Proteomes" id="UP001437256">
    <property type="component" value="Unassembled WGS sequence"/>
</dbReference>
<name>A0ABR2ZLX6_9AGAR</name>
<evidence type="ECO:0000313" key="2">
    <source>
        <dbReference type="EMBL" id="KAL0061713.1"/>
    </source>
</evidence>
<evidence type="ECO:0000256" key="1">
    <source>
        <dbReference type="SAM" id="MobiDB-lite"/>
    </source>
</evidence>
<accession>A0ABR2ZLX6</accession>
<dbReference type="EMBL" id="JBBXMP010000125">
    <property type="protein sequence ID" value="KAL0061713.1"/>
    <property type="molecule type" value="Genomic_DNA"/>
</dbReference>